<protein>
    <recommendedName>
        <fullName evidence="3">N-acetyltransferase domain-containing protein</fullName>
    </recommendedName>
</protein>
<dbReference type="Pfam" id="PF00583">
    <property type="entry name" value="Acetyltransf_1"/>
    <property type="match status" value="1"/>
</dbReference>
<dbReference type="PANTHER" id="PTHR43877">
    <property type="entry name" value="AMINOALKYLPHOSPHONATE N-ACETYLTRANSFERASE-RELATED-RELATED"/>
    <property type="match status" value="1"/>
</dbReference>
<dbReference type="CDD" id="cd04301">
    <property type="entry name" value="NAT_SF"/>
    <property type="match status" value="1"/>
</dbReference>
<dbReference type="InterPro" id="IPR050832">
    <property type="entry name" value="Bact_Acetyltransf"/>
</dbReference>
<dbReference type="PANTHER" id="PTHR43877:SF2">
    <property type="entry name" value="AMINOALKYLPHOSPHONATE N-ACETYLTRANSFERASE-RELATED"/>
    <property type="match status" value="1"/>
</dbReference>
<dbReference type="RefSeq" id="WP_122299340.1">
    <property type="nucleotide sequence ID" value="NZ_RBUA01000190.1"/>
</dbReference>
<keyword evidence="2" id="KW-0012">Acyltransferase</keyword>
<dbReference type="EMBL" id="RBUA01000190">
    <property type="protein sequence ID" value="RMU64766.1"/>
    <property type="molecule type" value="Genomic_DNA"/>
</dbReference>
<evidence type="ECO:0000313" key="4">
    <source>
        <dbReference type="EMBL" id="RMU64766.1"/>
    </source>
</evidence>
<gene>
    <name evidence="4" type="ORF">ALP29_04891</name>
</gene>
<reference evidence="4 5" key="1">
    <citation type="submission" date="2018-08" db="EMBL/GenBank/DDBJ databases">
        <title>Recombination of ecologically and evolutionarily significant loci maintains genetic cohesion in the Pseudomonas syringae species complex.</title>
        <authorList>
            <person name="Dillon M."/>
            <person name="Thakur S."/>
            <person name="Almeida R.N.D."/>
            <person name="Weir B.S."/>
            <person name="Guttman D.S."/>
        </authorList>
    </citation>
    <scope>NUCLEOTIDE SEQUENCE [LARGE SCALE GENOMIC DNA]</scope>
    <source>
        <strain evidence="4 5">ICMP 14479</strain>
    </source>
</reference>
<sequence length="149" mass="16782">MDERYEVQRITLLPRQIQALEKEAVGEGFRFLTRLINEWHSGANRFDAPGECLMAAYLNQKLIGIGGLSVDPYADNNVARLRRVYVAASSRGQHVGQALVKALVERAALRFQVVRLFTDTAEGSAFYERCGFKRTDEAQATHIMRFGGF</sequence>
<evidence type="ECO:0000259" key="3">
    <source>
        <dbReference type="PROSITE" id="PS51186"/>
    </source>
</evidence>
<evidence type="ECO:0000256" key="1">
    <source>
        <dbReference type="ARBA" id="ARBA00022679"/>
    </source>
</evidence>
<keyword evidence="1" id="KW-0808">Transferase</keyword>
<evidence type="ECO:0000256" key="2">
    <source>
        <dbReference type="ARBA" id="ARBA00023315"/>
    </source>
</evidence>
<dbReference type="SUPFAM" id="SSF55729">
    <property type="entry name" value="Acyl-CoA N-acyltransferases (Nat)"/>
    <property type="match status" value="1"/>
</dbReference>
<accession>A0A3M5W2W9</accession>
<name>A0A3M5W2W9_PSESX</name>
<proteinExistence type="predicted"/>
<dbReference type="InterPro" id="IPR016181">
    <property type="entry name" value="Acyl_CoA_acyltransferase"/>
</dbReference>
<dbReference type="GO" id="GO:0016747">
    <property type="term" value="F:acyltransferase activity, transferring groups other than amino-acyl groups"/>
    <property type="evidence" value="ECO:0007669"/>
    <property type="project" value="InterPro"/>
</dbReference>
<dbReference type="AlphaFoldDB" id="A0A3M5W2W9"/>
<dbReference type="InterPro" id="IPR000182">
    <property type="entry name" value="GNAT_dom"/>
</dbReference>
<dbReference type="Gene3D" id="3.40.630.30">
    <property type="match status" value="1"/>
</dbReference>
<organism evidence="4 5">
    <name type="scientific">Pseudomonas syringae pv. avii</name>
    <dbReference type="NCBI Taxonomy" id="663959"/>
    <lineage>
        <taxon>Bacteria</taxon>
        <taxon>Pseudomonadati</taxon>
        <taxon>Pseudomonadota</taxon>
        <taxon>Gammaproteobacteria</taxon>
        <taxon>Pseudomonadales</taxon>
        <taxon>Pseudomonadaceae</taxon>
        <taxon>Pseudomonas</taxon>
        <taxon>Pseudomonas syringae</taxon>
    </lineage>
</organism>
<dbReference type="Proteomes" id="UP000280395">
    <property type="component" value="Unassembled WGS sequence"/>
</dbReference>
<evidence type="ECO:0000313" key="5">
    <source>
        <dbReference type="Proteomes" id="UP000280395"/>
    </source>
</evidence>
<dbReference type="PROSITE" id="PS51186">
    <property type="entry name" value="GNAT"/>
    <property type="match status" value="1"/>
</dbReference>
<comment type="caution">
    <text evidence="4">The sequence shown here is derived from an EMBL/GenBank/DDBJ whole genome shotgun (WGS) entry which is preliminary data.</text>
</comment>
<feature type="domain" description="N-acetyltransferase" evidence="3">
    <location>
        <begin position="5"/>
        <end position="149"/>
    </location>
</feature>